<feature type="domain" description="G-protein coupled receptors family 3 profile" evidence="14">
    <location>
        <begin position="811"/>
        <end position="851"/>
    </location>
</feature>
<dbReference type="InterPro" id="IPR000337">
    <property type="entry name" value="GPCR_3"/>
</dbReference>
<dbReference type="InterPro" id="IPR001828">
    <property type="entry name" value="ANF_lig-bd_rcpt"/>
</dbReference>
<dbReference type="OrthoDB" id="425344at2759"/>
<dbReference type="Gene3D" id="2.10.50.30">
    <property type="entry name" value="GPCR, family 3, nine cysteines domain"/>
    <property type="match status" value="1"/>
</dbReference>
<dbReference type="Pfam" id="PF01094">
    <property type="entry name" value="ANF_receptor"/>
    <property type="match status" value="1"/>
</dbReference>
<evidence type="ECO:0000256" key="9">
    <source>
        <dbReference type="ARBA" id="ARBA00023180"/>
    </source>
</evidence>
<dbReference type="FunFam" id="3.40.50.2300:FF:000145">
    <property type="entry name" value="Glutamate receptor, metabotropic"/>
    <property type="match status" value="1"/>
</dbReference>
<protein>
    <recommendedName>
        <fullName evidence="14">G-protein coupled receptors family 3 profile domain-containing protein</fullName>
    </recommendedName>
</protein>
<accession>A0A6V7WIW8</accession>
<keyword evidence="5 12" id="KW-1133">Transmembrane helix</keyword>
<evidence type="ECO:0000256" key="12">
    <source>
        <dbReference type="SAM" id="Phobius"/>
    </source>
</evidence>
<keyword evidence="8" id="KW-0675">Receptor</keyword>
<dbReference type="InterPro" id="IPR017978">
    <property type="entry name" value="GPCR_3_C"/>
</dbReference>
<organism evidence="15 16">
    <name type="scientific">Meloidogyne enterolobii</name>
    <name type="common">Root-knot nematode worm</name>
    <name type="synonym">Meloidogyne mayaguensis</name>
    <dbReference type="NCBI Taxonomy" id="390850"/>
    <lineage>
        <taxon>Eukaryota</taxon>
        <taxon>Metazoa</taxon>
        <taxon>Ecdysozoa</taxon>
        <taxon>Nematoda</taxon>
        <taxon>Chromadorea</taxon>
        <taxon>Rhabditida</taxon>
        <taxon>Tylenchina</taxon>
        <taxon>Tylenchomorpha</taxon>
        <taxon>Tylenchoidea</taxon>
        <taxon>Meloidogynidae</taxon>
        <taxon>Meloidogyninae</taxon>
        <taxon>Meloidogyne</taxon>
    </lineage>
</organism>
<evidence type="ECO:0000256" key="11">
    <source>
        <dbReference type="SAM" id="MobiDB-lite"/>
    </source>
</evidence>
<evidence type="ECO:0000313" key="16">
    <source>
        <dbReference type="Proteomes" id="UP000580250"/>
    </source>
</evidence>
<dbReference type="PRINTS" id="PR00248">
    <property type="entry name" value="GPCRMGR"/>
</dbReference>
<feature type="transmembrane region" description="Helical" evidence="12">
    <location>
        <begin position="780"/>
        <end position="804"/>
    </location>
</feature>
<keyword evidence="9" id="KW-0325">Glycoprotein</keyword>
<feature type="transmembrane region" description="Helical" evidence="12">
    <location>
        <begin position="667"/>
        <end position="687"/>
    </location>
</feature>
<comment type="caution">
    <text evidence="15">The sequence shown here is derived from an EMBL/GenBank/DDBJ whole genome shotgun (WGS) entry which is preliminary data.</text>
</comment>
<feature type="signal peptide" evidence="13">
    <location>
        <begin position="1"/>
        <end position="18"/>
    </location>
</feature>
<dbReference type="EMBL" id="CAJEWN010000614">
    <property type="protein sequence ID" value="CAD2186951.1"/>
    <property type="molecule type" value="Genomic_DNA"/>
</dbReference>
<gene>
    <name evidence="15" type="ORF">MENT_LOCUS39501</name>
</gene>
<dbReference type="AlphaFoldDB" id="A0A6V7WIW8"/>
<dbReference type="InterPro" id="IPR050726">
    <property type="entry name" value="mGluR"/>
</dbReference>
<feature type="transmembrane region" description="Helical" evidence="12">
    <location>
        <begin position="699"/>
        <end position="716"/>
    </location>
</feature>
<feature type="transmembrane region" description="Helical" evidence="12">
    <location>
        <begin position="628"/>
        <end position="655"/>
    </location>
</feature>
<feature type="transmembrane region" description="Helical" evidence="12">
    <location>
        <begin position="816"/>
        <end position="837"/>
    </location>
</feature>
<evidence type="ECO:0000256" key="8">
    <source>
        <dbReference type="ARBA" id="ARBA00023170"/>
    </source>
</evidence>
<dbReference type="InterPro" id="IPR028082">
    <property type="entry name" value="Peripla_BP_I"/>
</dbReference>
<evidence type="ECO:0000256" key="4">
    <source>
        <dbReference type="ARBA" id="ARBA00022729"/>
    </source>
</evidence>
<evidence type="ECO:0000256" key="7">
    <source>
        <dbReference type="ARBA" id="ARBA00023136"/>
    </source>
</evidence>
<evidence type="ECO:0000259" key="14">
    <source>
        <dbReference type="PROSITE" id="PS50259"/>
    </source>
</evidence>
<feature type="transmembrane region" description="Helical" evidence="12">
    <location>
        <begin position="737"/>
        <end position="760"/>
    </location>
</feature>
<comment type="subcellular location">
    <subcellularLocation>
        <location evidence="1">Cell membrane</location>
        <topology evidence="1">Multi-pass membrane protein</topology>
    </subcellularLocation>
</comment>
<sequence length="1201" mass="133237">MLYSHVTLLMLRVMDVVTKTSVQQSARMLVAEIPGDIQIGALFPMHRQIAGAEGCGAIWEQYGIQRAEVAILTIQELNKILPFRLGISIRDSCWTERIAMEQTIAFLREGVTQCSCCQTAGCQKKANPVVAIVGPAKSSTTIAVQNLLQVFRIPQIGYAATTTDLSDKEQFGYYLRVVPSDAWQAMAISQLLMHFGWTYIAVVYSAGNYGEKGFEAMERLTHAPGIDVCIAHAQKVKTMGENEEFENVLLVLNELNPRPKVVVCFCEGRSLNKLFQAQKALRMGKRSSITTYNNTTFDKGIKRIEAFQWIGSDGWADRLDVVEGVETEAAGSFSFRIHSPRVEKFEPYYYSLEPANQSIKNPWFREFWQQKFKCLLTVPKDDTFSELCDVSSQNLSVGYEQDPKLSQVMNAIRVVGYALRDMYNDKCQSTILKQNKLKTNINISFPSSNAALFNAHFGLPCPEMETINGTLLFRYMMNVSFEDEFQQEISFDESGDPPAWYDILNYVGYDGFRKAGDWKKGVAGTFKEEMGAGIKSSVAHKLKMKNRELMFYDKTSKMPESVCSKPCSFGQRRRQTTACCWICESCAEGEIVRNNLCQKCPFGEWPDSENRTICLRLQHEYLEITASIAPMIAIAFATLGIICASLVILLFLLHNSTPVVKATTRELSYIILGGIVAGYLCSFALLARPSFIACFFSRTLPPIAFASIYSALFTKTNRIARILAGSKKRILTKKPRFLSTFSQVLITWTLVGIQCIIVAIGLVKEFPKASFDENFAPRRMVLTCAISTMAFMAPFAWNFILVLYFSNLALTASFTFSLSASIALSLLFFPKCFIILLRPEKNVRSSYTTTKLIRCHFGNAPSTFTDSKHGISFLSKTRNSSQSLSIGAGSCPTRTASLHVVNQNSIISGGGVGGGGGISNLSGSYSIGNQLSDNKSSTCPQHLLHHSPRRVNMQTQTEVSSIAFSNQTTGFGNRITRTFSVIGGVAGSSGGNEERGLKGSPIGKKENSKLSIGSKVERFGRSGDIRERKNRRKTLDDDVLQLIESCRRYQAKEAPEDVLTEGRGEIVSEMLAGTIRGLAQTVSRTATSGIKPEELKGTTYSLKQKLEREDDSPSSPELAPVSSFPTRSSIRSAGGRGVNEMHVDFASVIESDKQIKKQKNRSEEVEEQKILDETGMGEDSFENLLRSKGFNPVQFSNPTQL</sequence>
<feature type="chain" id="PRO_5027906360" description="G-protein coupled receptors family 3 profile domain-containing protein" evidence="13">
    <location>
        <begin position="19"/>
        <end position="1201"/>
    </location>
</feature>
<keyword evidence="3 12" id="KW-0812">Transmembrane</keyword>
<feature type="region of interest" description="Disordered" evidence="11">
    <location>
        <begin position="1153"/>
        <end position="1201"/>
    </location>
</feature>
<proteinExistence type="predicted"/>
<dbReference type="PANTHER" id="PTHR24060">
    <property type="entry name" value="METABOTROPIC GLUTAMATE RECEPTOR"/>
    <property type="match status" value="1"/>
</dbReference>
<keyword evidence="2" id="KW-1003">Cell membrane</keyword>
<dbReference type="GO" id="GO:0005886">
    <property type="term" value="C:plasma membrane"/>
    <property type="evidence" value="ECO:0007669"/>
    <property type="project" value="UniProtKB-SubCell"/>
</dbReference>
<evidence type="ECO:0000256" key="6">
    <source>
        <dbReference type="ARBA" id="ARBA00023040"/>
    </source>
</evidence>
<dbReference type="Pfam" id="PF07562">
    <property type="entry name" value="NCD3G"/>
    <property type="match status" value="1"/>
</dbReference>
<dbReference type="FunFam" id="2.10.50.30:FF:000004">
    <property type="entry name" value="Taste receptor type 1 member 3-like protein"/>
    <property type="match status" value="1"/>
</dbReference>
<evidence type="ECO:0000256" key="5">
    <source>
        <dbReference type="ARBA" id="ARBA00022989"/>
    </source>
</evidence>
<feature type="domain" description="G-protein coupled receptors family 3 profile" evidence="14">
    <location>
        <begin position="629"/>
        <end position="810"/>
    </location>
</feature>
<evidence type="ECO:0000256" key="10">
    <source>
        <dbReference type="ARBA" id="ARBA00023224"/>
    </source>
</evidence>
<evidence type="ECO:0000313" key="15">
    <source>
        <dbReference type="EMBL" id="CAD2186951.1"/>
    </source>
</evidence>
<dbReference type="Pfam" id="PF00003">
    <property type="entry name" value="7tm_3"/>
    <property type="match status" value="1"/>
</dbReference>
<evidence type="ECO:0000256" key="1">
    <source>
        <dbReference type="ARBA" id="ARBA00004651"/>
    </source>
</evidence>
<evidence type="ECO:0000256" key="3">
    <source>
        <dbReference type="ARBA" id="ARBA00022692"/>
    </source>
</evidence>
<dbReference type="PROSITE" id="PS50259">
    <property type="entry name" value="G_PROTEIN_RECEP_F3_4"/>
    <property type="match status" value="2"/>
</dbReference>
<dbReference type="Gene3D" id="3.40.50.2300">
    <property type="match status" value="2"/>
</dbReference>
<feature type="region of interest" description="Disordered" evidence="11">
    <location>
        <begin position="1104"/>
        <end position="1138"/>
    </location>
</feature>
<keyword evidence="6" id="KW-0297">G-protein coupled receptor</keyword>
<evidence type="ECO:0000256" key="2">
    <source>
        <dbReference type="ARBA" id="ARBA00022475"/>
    </source>
</evidence>
<dbReference type="SUPFAM" id="SSF53822">
    <property type="entry name" value="Periplasmic binding protein-like I"/>
    <property type="match status" value="1"/>
</dbReference>
<reference evidence="15 16" key="1">
    <citation type="submission" date="2020-08" db="EMBL/GenBank/DDBJ databases">
        <authorList>
            <person name="Koutsovoulos G."/>
            <person name="Danchin GJ E."/>
        </authorList>
    </citation>
    <scope>NUCLEOTIDE SEQUENCE [LARGE SCALE GENOMIC DNA]</scope>
</reference>
<dbReference type="Proteomes" id="UP000580250">
    <property type="component" value="Unassembled WGS sequence"/>
</dbReference>
<dbReference type="GO" id="GO:0004930">
    <property type="term" value="F:G protein-coupled receptor activity"/>
    <property type="evidence" value="ECO:0007669"/>
    <property type="project" value="UniProtKB-KW"/>
</dbReference>
<dbReference type="InterPro" id="IPR038550">
    <property type="entry name" value="GPCR_3_9-Cys_sf"/>
</dbReference>
<feature type="compositionally biased region" description="Basic and acidic residues" evidence="11">
    <location>
        <begin position="1153"/>
        <end position="1172"/>
    </location>
</feature>
<keyword evidence="7 12" id="KW-0472">Membrane</keyword>
<dbReference type="InterPro" id="IPR011500">
    <property type="entry name" value="GPCR_3_9-Cys_dom"/>
</dbReference>
<name>A0A6V7WIW8_MELEN</name>
<evidence type="ECO:0000256" key="13">
    <source>
        <dbReference type="SAM" id="SignalP"/>
    </source>
</evidence>
<keyword evidence="4 13" id="KW-0732">Signal</keyword>
<keyword evidence="10" id="KW-0807">Transducer</keyword>